<feature type="transmembrane region" description="Helical" evidence="6">
    <location>
        <begin position="349"/>
        <end position="370"/>
    </location>
</feature>
<keyword evidence="5 6" id="KW-0472">Membrane</keyword>
<keyword evidence="4 6" id="KW-1133">Transmembrane helix</keyword>
<reference evidence="8 9" key="1">
    <citation type="submission" date="2018-05" db="EMBL/GenBank/DDBJ databases">
        <authorList>
            <person name="Goeker M."/>
            <person name="Huntemann M."/>
            <person name="Clum A."/>
            <person name="Pillay M."/>
            <person name="Palaniappan K."/>
            <person name="Varghese N."/>
            <person name="Mikhailova N."/>
            <person name="Stamatis D."/>
            <person name="Reddy T."/>
            <person name="Daum C."/>
            <person name="Shapiro N."/>
            <person name="Ivanova N."/>
            <person name="Kyrpides N."/>
            <person name="Woyke T."/>
        </authorList>
    </citation>
    <scope>NUCLEOTIDE SEQUENCE [LARGE SCALE GENOMIC DNA]</scope>
    <source>
        <strain evidence="8 9">DSM 26524</strain>
    </source>
</reference>
<dbReference type="PANTHER" id="PTHR30287">
    <property type="entry name" value="MEMBRANE COMPONENT OF PREDICTED ABC SUPERFAMILY METABOLITE UPTAKE TRANSPORTER"/>
    <property type="match status" value="1"/>
</dbReference>
<protein>
    <submittedName>
        <fullName evidence="8">ABC transport system permease protein</fullName>
    </submittedName>
</protein>
<sequence>MLQRILKKDMKRRKSVNIILFIFITLASVFLSSSVNNILVVSSAVDYYMDRAAVPEVSLFTAGTDEEQEINDWIENEGPLVRSYESGILVILAEKSITLERGGIETSFNSNGASIYLGTSDADHCKVFDENGKSFSLNKGEIAMTSGVMERNGLEPGDKIRIAEGSVDKEFTVGLSTKDAGFGNDMAGMTRLIVSESDFSMYKLNPEADLLGMYYVDTDGAADFVRELNDQGFLSVMNSVTRSTYAMAYSFDMVMASLLILIGICLILIAMLVLRFTLVFTIEEDYREIGIMKAVGMKGFAIKKLYLIKYLVLVASGSIIGLAASVPASSMMVKGVSKNMIMEDAGANLWVNIICTLLIILLVMLFCYCCTNRLNKVSAIAAIRGGQTGERYSGRGGIRLHRRSRMPVAVFLGINDMLSHVRRYLVMIITFGISFVLITIPLNTINTMKSSEMASKFCLDPDSAVYVKDIEKQGEGSFKSSKDLIEGMERVRSELKDAGYDAELTGIPIYFLQYEQAGKTGKSKIATVQALGPNTGFMTYQEGSAPVLENEIAFSKDIMKENGWEIGDSIEAAINGKEEKFIITGIYSDYTQLGRSARMNPVMDCSNEIMFDYWSIIVDMDTDSSQSEMAEELNKLFPDYGWSDAQEVIDRNVGGIQQSLQEMMIPMTALLCAIIMLITFLMERLFIVREKGEIAMMKSIGYRNGYIRLWQILRMIWAAVISMAAAVPLSLLANHFVLRPIFAIMGAELKIQVIPWQVYGIYPGILMAGIIIAAGIGTINVKKINIRELSNLE</sequence>
<feature type="transmembrane region" description="Helical" evidence="6">
    <location>
        <begin position="424"/>
        <end position="442"/>
    </location>
</feature>
<feature type="transmembrane region" description="Helical" evidence="6">
    <location>
        <begin position="663"/>
        <end position="682"/>
    </location>
</feature>
<feature type="transmembrane region" description="Helical" evidence="6">
    <location>
        <begin position="716"/>
        <end position="738"/>
    </location>
</feature>
<feature type="domain" description="ABC3 transporter permease C-terminal" evidence="7">
    <location>
        <begin position="261"/>
        <end position="377"/>
    </location>
</feature>
<dbReference type="GO" id="GO:0005886">
    <property type="term" value="C:plasma membrane"/>
    <property type="evidence" value="ECO:0007669"/>
    <property type="project" value="UniProtKB-SubCell"/>
</dbReference>
<keyword evidence="2" id="KW-1003">Cell membrane</keyword>
<evidence type="ECO:0000256" key="2">
    <source>
        <dbReference type="ARBA" id="ARBA00022475"/>
    </source>
</evidence>
<keyword evidence="3 6" id="KW-0812">Transmembrane</keyword>
<feature type="transmembrane region" description="Helical" evidence="6">
    <location>
        <begin position="758"/>
        <end position="781"/>
    </location>
</feature>
<evidence type="ECO:0000256" key="3">
    <source>
        <dbReference type="ARBA" id="ARBA00022692"/>
    </source>
</evidence>
<organism evidence="8 9">
    <name type="scientific">Murimonas intestini</name>
    <dbReference type="NCBI Taxonomy" id="1337051"/>
    <lineage>
        <taxon>Bacteria</taxon>
        <taxon>Bacillati</taxon>
        <taxon>Bacillota</taxon>
        <taxon>Clostridia</taxon>
        <taxon>Lachnospirales</taxon>
        <taxon>Lachnospiraceae</taxon>
        <taxon>Murimonas</taxon>
    </lineage>
</organism>
<evidence type="ECO:0000256" key="6">
    <source>
        <dbReference type="SAM" id="Phobius"/>
    </source>
</evidence>
<keyword evidence="9" id="KW-1185">Reference proteome</keyword>
<comment type="caution">
    <text evidence="8">The sequence shown here is derived from an EMBL/GenBank/DDBJ whole genome shotgun (WGS) entry which is preliminary data.</text>
</comment>
<evidence type="ECO:0000259" key="7">
    <source>
        <dbReference type="Pfam" id="PF02687"/>
    </source>
</evidence>
<name>A0AB73T2B9_9FIRM</name>
<dbReference type="AlphaFoldDB" id="A0AB73T2B9"/>
<dbReference type="InterPro" id="IPR003838">
    <property type="entry name" value="ABC3_permease_C"/>
</dbReference>
<evidence type="ECO:0000256" key="4">
    <source>
        <dbReference type="ARBA" id="ARBA00022989"/>
    </source>
</evidence>
<dbReference type="RefSeq" id="WP_109747182.1">
    <property type="nucleotide sequence ID" value="NZ_JANKBI010000010.1"/>
</dbReference>
<evidence type="ECO:0000313" key="8">
    <source>
        <dbReference type="EMBL" id="PWJ74293.1"/>
    </source>
</evidence>
<dbReference type="Pfam" id="PF02687">
    <property type="entry name" value="FtsX"/>
    <property type="match status" value="2"/>
</dbReference>
<dbReference type="EMBL" id="QGGY01000009">
    <property type="protein sequence ID" value="PWJ74293.1"/>
    <property type="molecule type" value="Genomic_DNA"/>
</dbReference>
<gene>
    <name evidence="8" type="ORF">C7383_10929</name>
</gene>
<feature type="domain" description="ABC3 transporter permease C-terminal" evidence="7">
    <location>
        <begin position="669"/>
        <end position="784"/>
    </location>
</feature>
<accession>A0AB73T2B9</accession>
<dbReference type="PANTHER" id="PTHR30287:SF2">
    <property type="entry name" value="BLL1001 PROTEIN"/>
    <property type="match status" value="1"/>
</dbReference>
<feature type="transmembrane region" description="Helical" evidence="6">
    <location>
        <begin position="307"/>
        <end position="329"/>
    </location>
</feature>
<evidence type="ECO:0000256" key="5">
    <source>
        <dbReference type="ARBA" id="ARBA00023136"/>
    </source>
</evidence>
<dbReference type="InterPro" id="IPR038766">
    <property type="entry name" value="Membrane_comp_ABC_pdt"/>
</dbReference>
<dbReference type="Proteomes" id="UP000245412">
    <property type="component" value="Unassembled WGS sequence"/>
</dbReference>
<evidence type="ECO:0000313" key="9">
    <source>
        <dbReference type="Proteomes" id="UP000245412"/>
    </source>
</evidence>
<comment type="subcellular location">
    <subcellularLocation>
        <location evidence="1">Cell membrane</location>
        <topology evidence="1">Multi-pass membrane protein</topology>
    </subcellularLocation>
</comment>
<feature type="transmembrane region" description="Helical" evidence="6">
    <location>
        <begin position="253"/>
        <end position="274"/>
    </location>
</feature>
<evidence type="ECO:0000256" key="1">
    <source>
        <dbReference type="ARBA" id="ARBA00004651"/>
    </source>
</evidence>
<proteinExistence type="predicted"/>